<keyword evidence="2" id="KW-0472">Membrane</keyword>
<feature type="compositionally biased region" description="Basic and acidic residues" evidence="1">
    <location>
        <begin position="9"/>
        <end position="20"/>
    </location>
</feature>
<feature type="transmembrane region" description="Helical" evidence="2">
    <location>
        <begin position="58"/>
        <end position="79"/>
    </location>
</feature>
<gene>
    <name evidence="3" type="ORF">DA69_01545</name>
</gene>
<keyword evidence="2" id="KW-1133">Transmembrane helix</keyword>
<dbReference type="STRING" id="588932.DA69_01545"/>
<dbReference type="AlphaFoldDB" id="A0A172Y2X9"/>
<accession>A0A172Y2X9</accession>
<evidence type="ECO:0000313" key="3">
    <source>
        <dbReference type="EMBL" id="ANF53563.1"/>
    </source>
</evidence>
<dbReference type="OrthoDB" id="9976880at2"/>
<keyword evidence="2" id="KW-0812">Transmembrane</keyword>
<evidence type="ECO:0000256" key="1">
    <source>
        <dbReference type="SAM" id="MobiDB-lite"/>
    </source>
</evidence>
<name>A0A172Y2X9_9CAUL</name>
<dbReference type="EMBL" id="CP015614">
    <property type="protein sequence ID" value="ANF53563.1"/>
    <property type="molecule type" value="Genomic_DNA"/>
</dbReference>
<evidence type="ECO:0000256" key="2">
    <source>
        <dbReference type="SAM" id="Phobius"/>
    </source>
</evidence>
<dbReference type="RefSeq" id="WP_025977781.1">
    <property type="nucleotide sequence ID" value="NZ_CP015614.1"/>
</dbReference>
<dbReference type="Proteomes" id="UP000077603">
    <property type="component" value="Chromosome"/>
</dbReference>
<dbReference type="KEGG" id="bne:DA69_01545"/>
<evidence type="ECO:0000313" key="4">
    <source>
        <dbReference type="Proteomes" id="UP000077603"/>
    </source>
</evidence>
<protein>
    <submittedName>
        <fullName evidence="3">Uncharacterized protein</fullName>
    </submittedName>
</protein>
<keyword evidence="4" id="KW-1185">Reference proteome</keyword>
<feature type="region of interest" description="Disordered" evidence="1">
    <location>
        <begin position="1"/>
        <end position="32"/>
    </location>
</feature>
<sequence length="81" mass="8520">MRSFASPRSHSDFDTARRAAGDQAGASRFGRRLAIDTTSASVKRPAHRDSVGRGLDGWTIFLLGALVAGIMGMMLGGVLSV</sequence>
<proteinExistence type="predicted"/>
<organism evidence="3 4">
    <name type="scientific">Brevundimonas naejangsanensis</name>
    <dbReference type="NCBI Taxonomy" id="588932"/>
    <lineage>
        <taxon>Bacteria</taxon>
        <taxon>Pseudomonadati</taxon>
        <taxon>Pseudomonadota</taxon>
        <taxon>Alphaproteobacteria</taxon>
        <taxon>Caulobacterales</taxon>
        <taxon>Caulobacteraceae</taxon>
        <taxon>Brevundimonas</taxon>
    </lineage>
</organism>
<reference evidence="3 4" key="1">
    <citation type="journal article" date="2014" name="Genome Announc.">
        <title>Genome Sequence of a Promising Hydrogen-Producing Facultative Anaerobic Bacterium, Brevundimonas naejangsanensis Strain B1.</title>
        <authorList>
            <person name="Su H."/>
            <person name="Zhang T."/>
            <person name="Bao M."/>
            <person name="Jiang Y."/>
            <person name="Wang Y."/>
            <person name="Tan T."/>
        </authorList>
    </citation>
    <scope>NUCLEOTIDE SEQUENCE [LARGE SCALE GENOMIC DNA]</scope>
    <source>
        <strain evidence="3 4">B1</strain>
    </source>
</reference>